<dbReference type="Proteomes" id="UP000617340">
    <property type="component" value="Unassembled WGS sequence"/>
</dbReference>
<comment type="caution">
    <text evidence="1">The sequence shown here is derived from an EMBL/GenBank/DDBJ whole genome shotgun (WGS) entry which is preliminary data.</text>
</comment>
<reference evidence="1" key="1">
    <citation type="journal article" date="2020" name="G3 (Bethesda)">
        <title>High-Quality Assemblies for Three Invasive Social Wasps from the &lt;i&gt;Vespula&lt;/i&gt; Genus.</title>
        <authorList>
            <person name="Harrop T.W.R."/>
            <person name="Guhlin J."/>
            <person name="McLaughlin G.M."/>
            <person name="Permina E."/>
            <person name="Stockwell P."/>
            <person name="Gilligan J."/>
            <person name="Le Lec M.F."/>
            <person name="Gruber M.A.M."/>
            <person name="Quinn O."/>
            <person name="Lovegrove M."/>
            <person name="Duncan E.J."/>
            <person name="Remnant E.J."/>
            <person name="Van Eeckhoven J."/>
            <person name="Graham B."/>
            <person name="Knapp R.A."/>
            <person name="Langford K.W."/>
            <person name="Kronenberg Z."/>
            <person name="Press M.O."/>
            <person name="Eacker S.M."/>
            <person name="Wilson-Rankin E.E."/>
            <person name="Purcell J."/>
            <person name="Lester P.J."/>
            <person name="Dearden P.K."/>
        </authorList>
    </citation>
    <scope>NUCLEOTIDE SEQUENCE</scope>
    <source>
        <strain evidence="1">Linc-1</strain>
    </source>
</reference>
<organism evidence="1 2">
    <name type="scientific">Vespula germanica</name>
    <name type="common">German yellow jacket</name>
    <name type="synonym">Paravespula germanica</name>
    <dbReference type="NCBI Taxonomy" id="30212"/>
    <lineage>
        <taxon>Eukaryota</taxon>
        <taxon>Metazoa</taxon>
        <taxon>Ecdysozoa</taxon>
        <taxon>Arthropoda</taxon>
        <taxon>Hexapoda</taxon>
        <taxon>Insecta</taxon>
        <taxon>Pterygota</taxon>
        <taxon>Neoptera</taxon>
        <taxon>Endopterygota</taxon>
        <taxon>Hymenoptera</taxon>
        <taxon>Apocrita</taxon>
        <taxon>Aculeata</taxon>
        <taxon>Vespoidea</taxon>
        <taxon>Vespidae</taxon>
        <taxon>Vespinae</taxon>
        <taxon>Vespula</taxon>
    </lineage>
</organism>
<sequence length="145" mass="16092">MHIFAITRRAAERITALSAEDSGKCEKHTRTVRRYKANYWILYGKQGTDWPPSGTGKVDKSDGGGYRRRVGALVQERIIGYTASALLRAVIGNESLSKFCRKIEKNIDKNLFLALGKQENPIFGNKGDTALLIVAAKPPRCVRIA</sequence>
<dbReference type="EMBL" id="JACSDZ010000016">
    <property type="protein sequence ID" value="KAF7385563.1"/>
    <property type="molecule type" value="Genomic_DNA"/>
</dbReference>
<gene>
    <name evidence="1" type="ORF">HZH68_013993</name>
</gene>
<dbReference type="AlphaFoldDB" id="A0A834MWE8"/>
<protein>
    <submittedName>
        <fullName evidence="1">Uncharacterized protein</fullName>
    </submittedName>
</protein>
<accession>A0A834MWE8</accession>
<evidence type="ECO:0000313" key="2">
    <source>
        <dbReference type="Proteomes" id="UP000617340"/>
    </source>
</evidence>
<evidence type="ECO:0000313" key="1">
    <source>
        <dbReference type="EMBL" id="KAF7385563.1"/>
    </source>
</evidence>
<proteinExistence type="predicted"/>
<name>A0A834MWE8_VESGE</name>
<keyword evidence="2" id="KW-1185">Reference proteome</keyword>